<dbReference type="FunFam" id="3.40.50.300:FF:001447">
    <property type="entry name" value="Ras-related protein Rab-1B"/>
    <property type="match status" value="1"/>
</dbReference>
<keyword evidence="3" id="KW-0966">Cell projection</keyword>
<proteinExistence type="predicted"/>
<evidence type="ECO:0000313" key="3">
    <source>
        <dbReference type="EMBL" id="KFM80895.1"/>
    </source>
</evidence>
<dbReference type="Proteomes" id="UP000054359">
    <property type="component" value="Unassembled WGS sequence"/>
</dbReference>
<keyword evidence="3" id="KW-0282">Flagellum</keyword>
<gene>
    <name evidence="3" type="ORF">X975_02250</name>
</gene>
<dbReference type="SMART" id="SM00174">
    <property type="entry name" value="RHO"/>
    <property type="match status" value="1"/>
</dbReference>
<keyword evidence="2" id="KW-0342">GTP-binding</keyword>
<dbReference type="Gene3D" id="3.40.50.300">
    <property type="entry name" value="P-loop containing nucleotide triphosphate hydrolases"/>
    <property type="match status" value="1"/>
</dbReference>
<protein>
    <submittedName>
        <fullName evidence="3">Intraflagellar transport protein 27-like protein</fullName>
    </submittedName>
</protein>
<dbReference type="GO" id="GO:0005525">
    <property type="term" value="F:GTP binding"/>
    <property type="evidence" value="ECO:0007669"/>
    <property type="project" value="UniProtKB-KW"/>
</dbReference>
<name>A0A087UU56_STEMI</name>
<accession>A0A087UU56</accession>
<dbReference type="STRING" id="407821.A0A087UU56"/>
<evidence type="ECO:0000256" key="1">
    <source>
        <dbReference type="ARBA" id="ARBA00022741"/>
    </source>
</evidence>
<organism evidence="3 4">
    <name type="scientific">Stegodyphus mimosarum</name>
    <name type="common">African social velvet spider</name>
    <dbReference type="NCBI Taxonomy" id="407821"/>
    <lineage>
        <taxon>Eukaryota</taxon>
        <taxon>Metazoa</taxon>
        <taxon>Ecdysozoa</taxon>
        <taxon>Arthropoda</taxon>
        <taxon>Chelicerata</taxon>
        <taxon>Arachnida</taxon>
        <taxon>Araneae</taxon>
        <taxon>Araneomorphae</taxon>
        <taxon>Entelegynae</taxon>
        <taxon>Eresoidea</taxon>
        <taxon>Eresidae</taxon>
        <taxon>Stegodyphus</taxon>
    </lineage>
</organism>
<dbReference type="SUPFAM" id="SSF52540">
    <property type="entry name" value="P-loop containing nucleoside triphosphate hydrolases"/>
    <property type="match status" value="1"/>
</dbReference>
<dbReference type="EMBL" id="KK121634">
    <property type="protein sequence ID" value="KFM80895.1"/>
    <property type="molecule type" value="Genomic_DNA"/>
</dbReference>
<dbReference type="InterPro" id="IPR027417">
    <property type="entry name" value="P-loop_NTPase"/>
</dbReference>
<dbReference type="InterPro" id="IPR001806">
    <property type="entry name" value="Small_GTPase"/>
</dbReference>
<dbReference type="PROSITE" id="PS51421">
    <property type="entry name" value="RAS"/>
    <property type="match status" value="1"/>
</dbReference>
<dbReference type="InterPro" id="IPR005225">
    <property type="entry name" value="Small_GTP-bd"/>
</dbReference>
<keyword evidence="1" id="KW-0547">Nucleotide-binding</keyword>
<keyword evidence="4" id="KW-1185">Reference proteome</keyword>
<dbReference type="PANTHER" id="PTHR47977">
    <property type="entry name" value="RAS-RELATED PROTEIN RAB"/>
    <property type="match status" value="1"/>
</dbReference>
<dbReference type="PRINTS" id="PR00449">
    <property type="entry name" value="RASTRNSFRMNG"/>
</dbReference>
<dbReference type="SMART" id="SM00175">
    <property type="entry name" value="RAB"/>
    <property type="match status" value="1"/>
</dbReference>
<evidence type="ECO:0000313" key="4">
    <source>
        <dbReference type="Proteomes" id="UP000054359"/>
    </source>
</evidence>
<keyword evidence="3" id="KW-0969">Cilium</keyword>
<dbReference type="Pfam" id="PF00071">
    <property type="entry name" value="Ras"/>
    <property type="match status" value="1"/>
</dbReference>
<sequence length="174" mass="19831">MTPNIIRAKCIIVGDAAVGKSAIIHAFLHDSEKFQKNYIMTCSLEIKSKMISVPDTNDAVELLLFDSSGKDTYLDFQIKMWHHPSVVCVVFDLTDENSFNNCSKWLDAVRNTGRYLTIPGVLIGAKMDLKERRVIKSTVAQDFARKNNLQYFECSAKENSGVEEPFFYLVNEWH</sequence>
<dbReference type="AlphaFoldDB" id="A0A087UU56"/>
<dbReference type="InterPro" id="IPR050227">
    <property type="entry name" value="Rab"/>
</dbReference>
<dbReference type="NCBIfam" id="TIGR00231">
    <property type="entry name" value="small_GTP"/>
    <property type="match status" value="1"/>
</dbReference>
<dbReference type="GO" id="GO:0003924">
    <property type="term" value="F:GTPase activity"/>
    <property type="evidence" value="ECO:0007669"/>
    <property type="project" value="InterPro"/>
</dbReference>
<dbReference type="OMA" id="KMWGQPS"/>
<dbReference type="PROSITE" id="PS51419">
    <property type="entry name" value="RAB"/>
    <property type="match status" value="1"/>
</dbReference>
<dbReference type="SMART" id="SM00173">
    <property type="entry name" value="RAS"/>
    <property type="match status" value="1"/>
</dbReference>
<reference evidence="3 4" key="1">
    <citation type="submission" date="2013-11" db="EMBL/GenBank/DDBJ databases">
        <title>Genome sequencing of Stegodyphus mimosarum.</title>
        <authorList>
            <person name="Bechsgaard J."/>
        </authorList>
    </citation>
    <scope>NUCLEOTIDE SEQUENCE [LARGE SCALE GENOMIC DNA]</scope>
</reference>
<dbReference type="OrthoDB" id="265044at2759"/>
<feature type="non-terminal residue" evidence="3">
    <location>
        <position position="174"/>
    </location>
</feature>
<evidence type="ECO:0000256" key="2">
    <source>
        <dbReference type="ARBA" id="ARBA00023134"/>
    </source>
</evidence>